<dbReference type="SUPFAM" id="SSF56281">
    <property type="entry name" value="Metallo-hydrolase/oxidoreductase"/>
    <property type="match status" value="1"/>
</dbReference>
<feature type="transmembrane region" description="Helical" evidence="6">
    <location>
        <begin position="339"/>
        <end position="371"/>
    </location>
</feature>
<keyword evidence="9" id="KW-1185">Reference proteome</keyword>
<dbReference type="AlphaFoldDB" id="A0A9X2IFI4"/>
<evidence type="ECO:0000256" key="5">
    <source>
        <dbReference type="ARBA" id="ARBA00023136"/>
    </source>
</evidence>
<feature type="transmembrane region" description="Helical" evidence="6">
    <location>
        <begin position="311"/>
        <end position="327"/>
    </location>
</feature>
<feature type="transmembrane region" description="Helical" evidence="6">
    <location>
        <begin position="21"/>
        <end position="40"/>
    </location>
</feature>
<feature type="transmembrane region" description="Helical" evidence="6">
    <location>
        <begin position="508"/>
        <end position="526"/>
    </location>
</feature>
<evidence type="ECO:0000313" key="8">
    <source>
        <dbReference type="EMBL" id="MCM0621876.1"/>
    </source>
</evidence>
<feature type="transmembrane region" description="Helical" evidence="6">
    <location>
        <begin position="481"/>
        <end position="499"/>
    </location>
</feature>
<feature type="domain" description="Metallo-beta-lactamase" evidence="7">
    <location>
        <begin position="543"/>
        <end position="741"/>
    </location>
</feature>
<feature type="transmembrane region" description="Helical" evidence="6">
    <location>
        <begin position="425"/>
        <end position="446"/>
    </location>
</feature>
<proteinExistence type="predicted"/>
<reference evidence="8" key="1">
    <citation type="submission" date="2022-05" db="EMBL/GenBank/DDBJ databases">
        <authorList>
            <person name="Tuo L."/>
        </authorList>
    </citation>
    <scope>NUCLEOTIDE SEQUENCE</scope>
    <source>
        <strain evidence="8">BSK12Z-4</strain>
    </source>
</reference>
<organism evidence="8 9">
    <name type="scientific">Nocardioides bruguierae</name>
    <dbReference type="NCBI Taxonomy" id="2945102"/>
    <lineage>
        <taxon>Bacteria</taxon>
        <taxon>Bacillati</taxon>
        <taxon>Actinomycetota</taxon>
        <taxon>Actinomycetes</taxon>
        <taxon>Propionibacteriales</taxon>
        <taxon>Nocardioidaceae</taxon>
        <taxon>Nocardioides</taxon>
    </lineage>
</organism>
<dbReference type="Pfam" id="PF03772">
    <property type="entry name" value="Competence"/>
    <property type="match status" value="1"/>
</dbReference>
<comment type="caution">
    <text evidence="8">The sequence shown here is derived from an EMBL/GenBank/DDBJ whole genome shotgun (WGS) entry which is preliminary data.</text>
</comment>
<keyword evidence="3 6" id="KW-0812">Transmembrane</keyword>
<dbReference type="RefSeq" id="WP_250828206.1">
    <property type="nucleotide sequence ID" value="NZ_JAMOIL010000024.1"/>
</dbReference>
<feature type="transmembrane region" description="Helical" evidence="6">
    <location>
        <begin position="46"/>
        <end position="64"/>
    </location>
</feature>
<dbReference type="InterPro" id="IPR036866">
    <property type="entry name" value="RibonucZ/Hydroxyglut_hydro"/>
</dbReference>
<dbReference type="InterPro" id="IPR001279">
    <property type="entry name" value="Metallo-B-lactamas"/>
</dbReference>
<keyword evidence="2" id="KW-1003">Cell membrane</keyword>
<evidence type="ECO:0000256" key="6">
    <source>
        <dbReference type="SAM" id="Phobius"/>
    </source>
</evidence>
<evidence type="ECO:0000313" key="9">
    <source>
        <dbReference type="Proteomes" id="UP001139485"/>
    </source>
</evidence>
<feature type="transmembrane region" description="Helical" evidence="6">
    <location>
        <begin position="289"/>
        <end position="305"/>
    </location>
</feature>
<dbReference type="Pfam" id="PF00753">
    <property type="entry name" value="Lactamase_B"/>
    <property type="match status" value="1"/>
</dbReference>
<evidence type="ECO:0000259" key="7">
    <source>
        <dbReference type="SMART" id="SM00849"/>
    </source>
</evidence>
<dbReference type="SMART" id="SM00849">
    <property type="entry name" value="Lactamase_B"/>
    <property type="match status" value="1"/>
</dbReference>
<dbReference type="PANTHER" id="PTHR30619:SF1">
    <property type="entry name" value="RECOMBINATION PROTEIN 2"/>
    <property type="match status" value="1"/>
</dbReference>
<dbReference type="InterPro" id="IPR035681">
    <property type="entry name" value="ComA-like_MBL"/>
</dbReference>
<evidence type="ECO:0000256" key="1">
    <source>
        <dbReference type="ARBA" id="ARBA00004651"/>
    </source>
</evidence>
<evidence type="ECO:0000256" key="2">
    <source>
        <dbReference type="ARBA" id="ARBA00022475"/>
    </source>
</evidence>
<keyword evidence="4 6" id="KW-1133">Transmembrane helix</keyword>
<dbReference type="Proteomes" id="UP001139485">
    <property type="component" value="Unassembled WGS sequence"/>
</dbReference>
<keyword evidence="5 6" id="KW-0472">Membrane</keyword>
<dbReference type="CDD" id="cd07731">
    <property type="entry name" value="ComA-like_MBL-fold"/>
    <property type="match status" value="1"/>
</dbReference>
<dbReference type="GO" id="GO:0005886">
    <property type="term" value="C:plasma membrane"/>
    <property type="evidence" value="ECO:0007669"/>
    <property type="project" value="UniProtKB-SubCell"/>
</dbReference>
<protein>
    <submittedName>
        <fullName evidence="8">ComEC/Rec2 family competence protein</fullName>
    </submittedName>
</protein>
<name>A0A9X2IFI4_9ACTN</name>
<dbReference type="PANTHER" id="PTHR30619">
    <property type="entry name" value="DNA INTERNALIZATION/COMPETENCE PROTEIN COMEC/REC2"/>
    <property type="match status" value="1"/>
</dbReference>
<feature type="transmembrane region" description="Helical" evidence="6">
    <location>
        <begin position="76"/>
        <end position="95"/>
    </location>
</feature>
<feature type="transmembrane region" description="Helical" evidence="6">
    <location>
        <begin position="258"/>
        <end position="280"/>
    </location>
</feature>
<dbReference type="EMBL" id="JAMOIL010000024">
    <property type="protein sequence ID" value="MCM0621876.1"/>
    <property type="molecule type" value="Genomic_DNA"/>
</dbReference>
<dbReference type="Gene3D" id="3.60.15.10">
    <property type="entry name" value="Ribonuclease Z/Hydroxyacylglutathione hydrolase-like"/>
    <property type="match status" value="1"/>
</dbReference>
<accession>A0A9X2IFI4</accession>
<comment type="subcellular location">
    <subcellularLocation>
        <location evidence="1">Cell membrane</location>
        <topology evidence="1">Multi-pass membrane protein</topology>
    </subcellularLocation>
</comment>
<dbReference type="InterPro" id="IPR052159">
    <property type="entry name" value="Competence_DNA_uptake"/>
</dbReference>
<gene>
    <name evidence="8" type="ORF">M8330_16415</name>
</gene>
<evidence type="ECO:0000256" key="4">
    <source>
        <dbReference type="ARBA" id="ARBA00022989"/>
    </source>
</evidence>
<dbReference type="NCBIfam" id="TIGR00360">
    <property type="entry name" value="ComEC_N-term"/>
    <property type="match status" value="1"/>
</dbReference>
<evidence type="ECO:0000256" key="3">
    <source>
        <dbReference type="ARBA" id="ARBA00022692"/>
    </source>
</evidence>
<sequence length="787" mass="80231">MSDSEDAQGTAHRGQDWRMPLVGAAAWIGGLLAATGSWVVLVGVVLVVPVAWVVAWVVVTRVLGSVAGPRLPRRGLALGLACAGVALAVGGAALVRSEQVGASPVADLAEKGAVVRVLLRVTGDPRPLEGPYADGVLLRAQVLEVEGRGTAWRLRAPVLVLADPDWAQARLGSEVVTGARLLPAEGEDLAAVLSAYGEWETVREPDVWWRVSARVRQALRDSVAHRPTPERILVPALVNGDDTGLEQQVRDDFATTGLTHLLAVSGTNLTLVVGLLVLLARTLGVRGRWLWLVGALGIVAFVLVARTEPSVLRAAAMGAVGLVALGPDGGRRAGRSLGVAVLVLLLLEPTLATGAGFALSVLATAGIVWLAPPWRDALRRWLPAGAAEAVAVPTAAQLACTPVVAAISGQVSLVAVGANLLAGPLVAPATVLGLVGGLATLVHPLLGRPFGAVATWCAAVVVEVAERGAALPVAAVDWGQGPVAVAVLTVATAGVAVLGPRVARRPRWAVPVVLVLVVATAVPLPAPGWPPQGWLVVACDVGQGDALVLRTGPGEAVVVDTGPEPALVDACLGDLGITHVPLVVLTHFHADHVGGLPGVLADRTVDEVLVTFLLDPPASVEAVDEAARAAGVPVSTAFPGTVRRIGDLDLQTLWPLLDTPAAGPGDGTGANDASVVLLAEVSGVRVLLTGDLEPPGQEALARAYPGLRVDVLKVPHHGSRAQDLDLLTGLGAAVALVSVGEGNDYGHPAPSVVEALEGAGSRVLRTDTDGALAVVADGSGLSTRARR</sequence>
<dbReference type="InterPro" id="IPR004477">
    <property type="entry name" value="ComEC_N"/>
</dbReference>